<evidence type="ECO:0000256" key="5">
    <source>
        <dbReference type="ARBA" id="ARBA00035651"/>
    </source>
</evidence>
<accession>A0AAD5PVV7</accession>
<name>A0AAD5PVV7_9CRUS</name>
<comment type="subcellular location">
    <subcellularLocation>
        <location evidence="1">Cell projection</location>
        <location evidence="1">Cilium</location>
        <location evidence="1">Flagellum</location>
    </subcellularLocation>
</comment>
<keyword evidence="8" id="KW-1185">Reference proteome</keyword>
<keyword evidence="2" id="KW-0282">Flagellum</keyword>
<evidence type="ECO:0000256" key="6">
    <source>
        <dbReference type="SAM" id="MobiDB-lite"/>
    </source>
</evidence>
<dbReference type="AlphaFoldDB" id="A0AAD5PVV7"/>
<dbReference type="Gene3D" id="1.20.890.10">
    <property type="entry name" value="cAMP-dependent protein kinase regulatory subunit, dimerization-anchoring domain"/>
    <property type="match status" value="1"/>
</dbReference>
<dbReference type="GO" id="GO:0031514">
    <property type="term" value="C:motile cilium"/>
    <property type="evidence" value="ECO:0007669"/>
    <property type="project" value="UniProtKB-SubCell"/>
</dbReference>
<evidence type="ECO:0000313" key="7">
    <source>
        <dbReference type="EMBL" id="KAI9557400.1"/>
    </source>
</evidence>
<protein>
    <submittedName>
        <fullName evidence="7">Ropporin-1-like protein</fullName>
    </submittedName>
</protein>
<dbReference type="InterPro" id="IPR047844">
    <property type="entry name" value="ROP_DD"/>
</dbReference>
<dbReference type="EMBL" id="WJBH02000006">
    <property type="protein sequence ID" value="KAI9557400.1"/>
    <property type="molecule type" value="Genomic_DNA"/>
</dbReference>
<sequence>MPGLNGAAYQIGNWTNLKPELPGILKEYAKAAIRTDPHDLLQWSRDYFRALSRGSAPLDKDRWEEVGSLDNHSGITVGLLRLLHKQLSGGRGGQPSEDINLGDIIQLWTTLGLERQRLDDLLELVSIATPALNEGQDLEAQENNAEPGDNNDGQPSNGAKPPRNYDPATLVDWNKLLALAAGQLGDSLGETMEKLCAILTTDDDGGSSLPVDTFIEMYTYLANIDGDIGQEEIEAVVEYAGRVAQLQDGYVNRFNLKSPLCPTLH</sequence>
<dbReference type="PANTHER" id="PTHR14952:SF9">
    <property type="entry name" value="EF-HAND DOMAIN-CONTAINING PROTEIN"/>
    <property type="match status" value="1"/>
</dbReference>
<evidence type="ECO:0000256" key="4">
    <source>
        <dbReference type="ARBA" id="ARBA00023273"/>
    </source>
</evidence>
<comment type="similarity">
    <text evidence="5">Belongs to the ropporin family.</text>
</comment>
<proteinExistence type="inferred from homology"/>
<evidence type="ECO:0000256" key="3">
    <source>
        <dbReference type="ARBA" id="ARBA00023069"/>
    </source>
</evidence>
<organism evidence="7 8">
    <name type="scientific">Daphnia sinensis</name>
    <dbReference type="NCBI Taxonomy" id="1820382"/>
    <lineage>
        <taxon>Eukaryota</taxon>
        <taxon>Metazoa</taxon>
        <taxon>Ecdysozoa</taxon>
        <taxon>Arthropoda</taxon>
        <taxon>Crustacea</taxon>
        <taxon>Branchiopoda</taxon>
        <taxon>Diplostraca</taxon>
        <taxon>Cladocera</taxon>
        <taxon>Anomopoda</taxon>
        <taxon>Daphniidae</taxon>
        <taxon>Daphnia</taxon>
        <taxon>Daphnia similis group</taxon>
    </lineage>
</organism>
<evidence type="ECO:0000313" key="8">
    <source>
        <dbReference type="Proteomes" id="UP000820818"/>
    </source>
</evidence>
<dbReference type="Proteomes" id="UP000820818">
    <property type="component" value="Linkage Group LG6"/>
</dbReference>
<feature type="region of interest" description="Disordered" evidence="6">
    <location>
        <begin position="133"/>
        <end position="165"/>
    </location>
</feature>
<evidence type="ECO:0000256" key="2">
    <source>
        <dbReference type="ARBA" id="ARBA00022846"/>
    </source>
</evidence>
<dbReference type="SUPFAM" id="SSF47391">
    <property type="entry name" value="Dimerization-anchoring domain of cAMP-dependent PK regulatory subunit"/>
    <property type="match status" value="1"/>
</dbReference>
<keyword evidence="4" id="KW-0966">Cell projection</keyword>
<comment type="caution">
    <text evidence="7">The sequence shown here is derived from an EMBL/GenBank/DDBJ whole genome shotgun (WGS) entry which is preliminary data.</text>
</comment>
<gene>
    <name evidence="7" type="ORF">GHT06_017228</name>
</gene>
<dbReference type="CDD" id="cd23019">
    <property type="entry name" value="DD_ROP"/>
    <property type="match status" value="1"/>
</dbReference>
<evidence type="ECO:0000256" key="1">
    <source>
        <dbReference type="ARBA" id="ARBA00004230"/>
    </source>
</evidence>
<keyword evidence="3" id="KW-0969">Cilium</keyword>
<reference evidence="7 8" key="1">
    <citation type="submission" date="2022-05" db="EMBL/GenBank/DDBJ databases">
        <title>A multi-omics perspective on studying reproductive biology in Daphnia sinensis.</title>
        <authorList>
            <person name="Jia J."/>
        </authorList>
    </citation>
    <scope>NUCLEOTIDE SEQUENCE [LARGE SCALE GENOMIC DNA]</scope>
    <source>
        <strain evidence="7 8">WSL</strain>
    </source>
</reference>
<dbReference type="PANTHER" id="PTHR14952">
    <property type="entry name" value="ROPPORIN-1-LIKE PROTEIN"/>
    <property type="match status" value="1"/>
</dbReference>